<name>A0AAP0NH45_LIQFO</name>
<dbReference type="EMBL" id="JBBPBK010000013">
    <property type="protein sequence ID" value="KAK9272618.1"/>
    <property type="molecule type" value="Genomic_DNA"/>
</dbReference>
<dbReference type="AlphaFoldDB" id="A0AAP0NH45"/>
<dbReference type="Proteomes" id="UP001415857">
    <property type="component" value="Unassembled WGS sequence"/>
</dbReference>
<keyword evidence="3" id="KW-1185">Reference proteome</keyword>
<feature type="region of interest" description="Disordered" evidence="1">
    <location>
        <begin position="1"/>
        <end position="29"/>
    </location>
</feature>
<sequence>MKKREKLKRTKKEGWNNEGGRGNREKEGRKVRFDRTASSLYDALAMVASKPLMDNTRVFAFVAAGQGRMKKPFYG</sequence>
<gene>
    <name evidence="2" type="ORF">L1049_002993</name>
</gene>
<protein>
    <submittedName>
        <fullName evidence="2">Uncharacterized protein</fullName>
    </submittedName>
</protein>
<accession>A0AAP0NH45</accession>
<organism evidence="2 3">
    <name type="scientific">Liquidambar formosana</name>
    <name type="common">Formosan gum</name>
    <dbReference type="NCBI Taxonomy" id="63359"/>
    <lineage>
        <taxon>Eukaryota</taxon>
        <taxon>Viridiplantae</taxon>
        <taxon>Streptophyta</taxon>
        <taxon>Embryophyta</taxon>
        <taxon>Tracheophyta</taxon>
        <taxon>Spermatophyta</taxon>
        <taxon>Magnoliopsida</taxon>
        <taxon>eudicotyledons</taxon>
        <taxon>Gunneridae</taxon>
        <taxon>Pentapetalae</taxon>
        <taxon>Saxifragales</taxon>
        <taxon>Altingiaceae</taxon>
        <taxon>Liquidambar</taxon>
    </lineage>
</organism>
<evidence type="ECO:0000313" key="2">
    <source>
        <dbReference type="EMBL" id="KAK9272618.1"/>
    </source>
</evidence>
<comment type="caution">
    <text evidence="2">The sequence shown here is derived from an EMBL/GenBank/DDBJ whole genome shotgun (WGS) entry which is preliminary data.</text>
</comment>
<reference evidence="2 3" key="1">
    <citation type="journal article" date="2024" name="Plant J.">
        <title>Genome sequences and population genomics reveal climatic adaptation and genomic divergence between two closely related sweetgum species.</title>
        <authorList>
            <person name="Xu W.Q."/>
            <person name="Ren C.Q."/>
            <person name="Zhang X.Y."/>
            <person name="Comes H.P."/>
            <person name="Liu X.H."/>
            <person name="Li Y.G."/>
            <person name="Kettle C.J."/>
            <person name="Jalonen R."/>
            <person name="Gaisberger H."/>
            <person name="Ma Y.Z."/>
            <person name="Qiu Y.X."/>
        </authorList>
    </citation>
    <scope>NUCLEOTIDE SEQUENCE [LARGE SCALE GENOMIC DNA]</scope>
    <source>
        <strain evidence="2">Hangzhou</strain>
    </source>
</reference>
<proteinExistence type="predicted"/>
<evidence type="ECO:0000256" key="1">
    <source>
        <dbReference type="SAM" id="MobiDB-lite"/>
    </source>
</evidence>
<evidence type="ECO:0000313" key="3">
    <source>
        <dbReference type="Proteomes" id="UP001415857"/>
    </source>
</evidence>
<feature type="compositionally biased region" description="Basic residues" evidence="1">
    <location>
        <begin position="1"/>
        <end position="11"/>
    </location>
</feature>